<evidence type="ECO:0000313" key="5">
    <source>
        <dbReference type="Proteomes" id="UP000431401"/>
    </source>
</evidence>
<reference evidence="4 5" key="1">
    <citation type="submission" date="2019-10" db="EMBL/GenBank/DDBJ databases">
        <title>Nocardia macrotermitis sp. nov. and Nocardia aurantia sp. nov., isolated from the gut of fungus growing-termite Macrotermes natalensis.</title>
        <authorList>
            <person name="Benndorf R."/>
            <person name="Schwitalla J."/>
            <person name="Martin K."/>
            <person name="De Beer W."/>
            <person name="Kaster A.-K."/>
            <person name="Vollmers J."/>
            <person name="Poulsen M."/>
            <person name="Beemelmanns C."/>
        </authorList>
    </citation>
    <scope>NUCLEOTIDE SEQUENCE [LARGE SCALE GENOMIC DNA]</scope>
    <source>
        <strain evidence="4 5">RB56</strain>
    </source>
</reference>
<evidence type="ECO:0000259" key="3">
    <source>
        <dbReference type="Pfam" id="PF00441"/>
    </source>
</evidence>
<evidence type="ECO:0000313" key="4">
    <source>
        <dbReference type="EMBL" id="MQY26159.1"/>
    </source>
</evidence>
<dbReference type="SUPFAM" id="SSF47203">
    <property type="entry name" value="Acyl-CoA dehydrogenase C-terminal domain-like"/>
    <property type="match status" value="1"/>
</dbReference>
<dbReference type="GO" id="GO:0003995">
    <property type="term" value="F:acyl-CoA dehydrogenase activity"/>
    <property type="evidence" value="ECO:0007669"/>
    <property type="project" value="TreeGrafter"/>
</dbReference>
<comment type="caution">
    <text evidence="4">The sequence shown here is derived from an EMBL/GenBank/DDBJ whole genome shotgun (WGS) entry which is preliminary data.</text>
</comment>
<name>A0A7K0DKC5_9NOCA</name>
<dbReference type="InterPro" id="IPR009075">
    <property type="entry name" value="AcylCo_DH/oxidase_C"/>
</dbReference>
<dbReference type="PANTHER" id="PTHR48083:SF2">
    <property type="entry name" value="MEDIUM-CHAIN SPECIFIC ACYL-COA DEHYDROGENASE, MITOCHONDRIAL"/>
    <property type="match status" value="1"/>
</dbReference>
<keyword evidence="5" id="KW-1185">Reference proteome</keyword>
<dbReference type="GO" id="GO:0033539">
    <property type="term" value="P:fatty acid beta-oxidation using acyl-CoA dehydrogenase"/>
    <property type="evidence" value="ECO:0007669"/>
    <property type="project" value="TreeGrafter"/>
</dbReference>
<dbReference type="PANTHER" id="PTHR48083">
    <property type="entry name" value="MEDIUM-CHAIN SPECIFIC ACYL-COA DEHYDROGENASE, MITOCHONDRIAL-RELATED"/>
    <property type="match status" value="1"/>
</dbReference>
<proteinExistence type="predicted"/>
<dbReference type="AlphaFoldDB" id="A0A7K0DKC5"/>
<keyword evidence="1" id="KW-0285">Flavoprotein</keyword>
<protein>
    <recommendedName>
        <fullName evidence="3">Acyl-CoA dehydrogenase/oxidase C-terminal domain-containing protein</fullName>
    </recommendedName>
</protein>
<dbReference type="EMBL" id="WEGI01000003">
    <property type="protein sequence ID" value="MQY26159.1"/>
    <property type="molecule type" value="Genomic_DNA"/>
</dbReference>
<dbReference type="RefSeq" id="WP_319942722.1">
    <property type="nucleotide sequence ID" value="NZ_WEGI01000003.1"/>
</dbReference>
<sequence>MNIELADEALEYGIQVRRALEAAGGDELVRKAEAQPAERETIARVLGDLGAWELTPRADAVELEAAAAVCRSAGYWAAPYPVAERLARPADLDVDGLVVIGEINPMAAIAGLDLRWAAVDLDGRRSLVTAAQPDVPPRNSAFVSPLRSTPQDENGAGDIALGLVLPCWTLLGMLDRAIDLARDHVAVRHQFGQALSQFQSVQFQLTDAEVERAGVEMLARYALWSIQEGNDQAVDDALALRLAAIEAADVVLRVAHQLHGALGFCDEATLSWLSRYSWPVRRLPLGRAATENLLTRRLARSGLAGLFSDPRGV</sequence>
<organism evidence="4 5">
    <name type="scientific">Nocardia aurantia</name>
    <dbReference type="NCBI Taxonomy" id="2585199"/>
    <lineage>
        <taxon>Bacteria</taxon>
        <taxon>Bacillati</taxon>
        <taxon>Actinomycetota</taxon>
        <taxon>Actinomycetes</taxon>
        <taxon>Mycobacteriales</taxon>
        <taxon>Nocardiaceae</taxon>
        <taxon>Nocardia</taxon>
    </lineage>
</organism>
<gene>
    <name evidence="4" type="ORF">NRB56_17200</name>
</gene>
<dbReference type="Proteomes" id="UP000431401">
    <property type="component" value="Unassembled WGS sequence"/>
</dbReference>
<dbReference type="InterPro" id="IPR050741">
    <property type="entry name" value="Acyl-CoA_dehydrogenase"/>
</dbReference>
<evidence type="ECO:0000256" key="2">
    <source>
        <dbReference type="ARBA" id="ARBA00023002"/>
    </source>
</evidence>
<accession>A0A7K0DKC5</accession>
<dbReference type="InterPro" id="IPR036250">
    <property type="entry name" value="AcylCo_DH-like_C"/>
</dbReference>
<evidence type="ECO:0000256" key="1">
    <source>
        <dbReference type="ARBA" id="ARBA00022630"/>
    </source>
</evidence>
<dbReference type="Pfam" id="PF00441">
    <property type="entry name" value="Acyl-CoA_dh_1"/>
    <property type="match status" value="1"/>
</dbReference>
<feature type="domain" description="Acyl-CoA dehydrogenase/oxidase C-terminal" evidence="3">
    <location>
        <begin position="167"/>
        <end position="275"/>
    </location>
</feature>
<keyword evidence="2" id="KW-0560">Oxidoreductase</keyword>
<dbReference type="GO" id="GO:0005737">
    <property type="term" value="C:cytoplasm"/>
    <property type="evidence" value="ECO:0007669"/>
    <property type="project" value="TreeGrafter"/>
</dbReference>
<dbReference type="Gene3D" id="1.20.140.10">
    <property type="entry name" value="Butyryl-CoA Dehydrogenase, subunit A, domain 3"/>
    <property type="match status" value="1"/>
</dbReference>